<dbReference type="PROSITE" id="PS00211">
    <property type="entry name" value="ABC_TRANSPORTER_1"/>
    <property type="match status" value="1"/>
</dbReference>
<dbReference type="GO" id="GO:0016887">
    <property type="term" value="F:ATP hydrolysis activity"/>
    <property type="evidence" value="ECO:0007669"/>
    <property type="project" value="InterPro"/>
</dbReference>
<keyword evidence="3 5" id="KW-0067">ATP-binding</keyword>
<organism evidence="5 6">
    <name type="scientific">Actinocorallia herbida</name>
    <dbReference type="NCBI Taxonomy" id="58109"/>
    <lineage>
        <taxon>Bacteria</taxon>
        <taxon>Bacillati</taxon>
        <taxon>Actinomycetota</taxon>
        <taxon>Actinomycetes</taxon>
        <taxon>Streptosporangiales</taxon>
        <taxon>Thermomonosporaceae</taxon>
        <taxon>Actinocorallia</taxon>
    </lineage>
</organism>
<dbReference type="InterPro" id="IPR017871">
    <property type="entry name" value="ABC_transporter-like_CS"/>
</dbReference>
<proteinExistence type="predicted"/>
<dbReference type="FunFam" id="3.40.50.300:FF:000032">
    <property type="entry name" value="Export ABC transporter ATP-binding protein"/>
    <property type="match status" value="1"/>
</dbReference>
<keyword evidence="2" id="KW-0547">Nucleotide-binding</keyword>
<keyword evidence="1" id="KW-0813">Transport</keyword>
<dbReference type="InterPro" id="IPR015854">
    <property type="entry name" value="ABC_transpr_LolD-like"/>
</dbReference>
<dbReference type="InterPro" id="IPR003439">
    <property type="entry name" value="ABC_transporter-like_ATP-bd"/>
</dbReference>
<dbReference type="CDD" id="cd03255">
    <property type="entry name" value="ABC_MJ0796_LolCDE_FtsE"/>
    <property type="match status" value="1"/>
</dbReference>
<dbReference type="PROSITE" id="PS50893">
    <property type="entry name" value="ABC_TRANSPORTER_2"/>
    <property type="match status" value="1"/>
</dbReference>
<evidence type="ECO:0000256" key="3">
    <source>
        <dbReference type="ARBA" id="ARBA00022840"/>
    </source>
</evidence>
<dbReference type="GO" id="GO:0022857">
    <property type="term" value="F:transmembrane transporter activity"/>
    <property type="evidence" value="ECO:0007669"/>
    <property type="project" value="TreeGrafter"/>
</dbReference>
<dbReference type="InterPro" id="IPR017911">
    <property type="entry name" value="MacB-like_ATP-bd"/>
</dbReference>
<dbReference type="Gene3D" id="3.40.50.300">
    <property type="entry name" value="P-loop containing nucleotide triphosphate hydrolases"/>
    <property type="match status" value="1"/>
</dbReference>
<evidence type="ECO:0000256" key="1">
    <source>
        <dbReference type="ARBA" id="ARBA00022448"/>
    </source>
</evidence>
<evidence type="ECO:0000256" key="2">
    <source>
        <dbReference type="ARBA" id="ARBA00022741"/>
    </source>
</evidence>
<dbReference type="Proteomes" id="UP000272400">
    <property type="component" value="Unassembled WGS sequence"/>
</dbReference>
<evidence type="ECO:0000313" key="5">
    <source>
        <dbReference type="EMBL" id="ROO88836.1"/>
    </source>
</evidence>
<dbReference type="InterPro" id="IPR027417">
    <property type="entry name" value="P-loop_NTPase"/>
</dbReference>
<dbReference type="GO" id="GO:0005886">
    <property type="term" value="C:plasma membrane"/>
    <property type="evidence" value="ECO:0007669"/>
    <property type="project" value="TreeGrafter"/>
</dbReference>
<dbReference type="SUPFAM" id="SSF52540">
    <property type="entry name" value="P-loop containing nucleoside triphosphate hydrolases"/>
    <property type="match status" value="1"/>
</dbReference>
<feature type="domain" description="ABC transporter" evidence="4">
    <location>
        <begin position="6"/>
        <end position="244"/>
    </location>
</feature>
<sequence>MTPPVLDVRGVTKVYGQGETTVHALRGVTLQVERGDYVAIMGQSGSGKSTLMNILGCLDVPTAGRYLLDGTDVGVLQEAQLSILRNRKIGFIFQSFNLIPRMSALANVELPLAYGGVKPAERRRRALAALEMVGLSDRIGHEPNELSGGQQQRVAVARALGTSPSLLLADEPTGNLDTRSTQDVLDILDRLSDAGRTIAIITHEDEVAARAKRVLKLVDGDIIEDRRQAPVQGPPPALLAGGAR</sequence>
<dbReference type="RefSeq" id="WP_123668023.1">
    <property type="nucleotide sequence ID" value="NZ_RJKE01000001.1"/>
</dbReference>
<dbReference type="SMART" id="SM00382">
    <property type="entry name" value="AAA"/>
    <property type="match status" value="1"/>
</dbReference>
<accession>A0A3N1D5V4</accession>
<dbReference type="GO" id="GO:0005524">
    <property type="term" value="F:ATP binding"/>
    <property type="evidence" value="ECO:0007669"/>
    <property type="project" value="UniProtKB-KW"/>
</dbReference>
<evidence type="ECO:0000313" key="6">
    <source>
        <dbReference type="Proteomes" id="UP000272400"/>
    </source>
</evidence>
<keyword evidence="6" id="KW-1185">Reference proteome</keyword>
<name>A0A3N1D5V4_9ACTN</name>
<gene>
    <name evidence="5" type="ORF">EDD29_6518</name>
</gene>
<dbReference type="PANTHER" id="PTHR24220">
    <property type="entry name" value="IMPORT ATP-BINDING PROTEIN"/>
    <property type="match status" value="1"/>
</dbReference>
<dbReference type="OrthoDB" id="3266715at2"/>
<dbReference type="PANTHER" id="PTHR24220:SF86">
    <property type="entry name" value="ABC TRANSPORTER ABCH.1"/>
    <property type="match status" value="1"/>
</dbReference>
<dbReference type="Pfam" id="PF00005">
    <property type="entry name" value="ABC_tran"/>
    <property type="match status" value="1"/>
</dbReference>
<dbReference type="AlphaFoldDB" id="A0A3N1D5V4"/>
<dbReference type="EMBL" id="RJKE01000001">
    <property type="protein sequence ID" value="ROO88836.1"/>
    <property type="molecule type" value="Genomic_DNA"/>
</dbReference>
<comment type="caution">
    <text evidence="5">The sequence shown here is derived from an EMBL/GenBank/DDBJ whole genome shotgun (WGS) entry which is preliminary data.</text>
</comment>
<evidence type="ECO:0000259" key="4">
    <source>
        <dbReference type="PROSITE" id="PS50893"/>
    </source>
</evidence>
<dbReference type="InterPro" id="IPR003593">
    <property type="entry name" value="AAA+_ATPase"/>
</dbReference>
<dbReference type="GO" id="GO:0098796">
    <property type="term" value="C:membrane protein complex"/>
    <property type="evidence" value="ECO:0007669"/>
    <property type="project" value="UniProtKB-ARBA"/>
</dbReference>
<protein>
    <submittedName>
        <fullName evidence="5">Putative ABC transport system ATP-binding protein</fullName>
    </submittedName>
</protein>
<reference evidence="5 6" key="1">
    <citation type="submission" date="2018-11" db="EMBL/GenBank/DDBJ databases">
        <title>Sequencing the genomes of 1000 actinobacteria strains.</title>
        <authorList>
            <person name="Klenk H.-P."/>
        </authorList>
    </citation>
    <scope>NUCLEOTIDE SEQUENCE [LARGE SCALE GENOMIC DNA]</scope>
    <source>
        <strain evidence="5 6">DSM 44254</strain>
    </source>
</reference>